<feature type="region of interest" description="Disordered" evidence="1">
    <location>
        <begin position="1"/>
        <end position="31"/>
    </location>
</feature>
<reference evidence="2 3" key="1">
    <citation type="submission" date="2024-04" db="EMBL/GenBank/DDBJ databases">
        <authorList>
            <person name="Fracassetti M."/>
        </authorList>
    </citation>
    <scope>NUCLEOTIDE SEQUENCE [LARGE SCALE GENOMIC DNA]</scope>
</reference>
<sequence>MKNSSGGEGESLPAGRDMDEEEEAEQQRAMLSRASSKDAEWALGFLGPEEETCPPWIVTRLIDLRAVGHLTALIETNRLDLNQLIPADTWSGRRLRPIHYAVRERFPDLIELFVRHGASPSALAPSYEYGEFCTILPIESLLLRIDDIRGKLETRVTDFYPTTLSDLIFWVTYAFIRDGPDTRATLKLMGRITDHGPLEARILSYARNGWAWRLISLLLALPGRVLSPTFLRWGLPSNPRFACFSLRDFLAAQLAYVTAVRLADVWRQRRPDDGRGDGLRNYLEKVKIPILTESLQLLEAFERAGPRGVSALLDAAETETEEYVDIEDALRAAGLSTPFLRNGELTWLRLEHTEPDYIWAPLREDYPELEFFTRPPPNLAISQILDSEFSKAIQVLCCHSFLKEWTIRKPIFKLLFIFCHPEMVEKMQCMASSLELLKDAGKAGDPAYFAELCFVYITEGRIVEFTAALMVGRVLLKMDYPLRPPQLIMPNNINNVEEGLESSRAPSSSATCSSPTLYELLLRPLMTVLDQEISFLGESSESCAVQACKQKKLMISYAFRLIKIFETSAQHIRSYLHSQRYKEVSDLKMIVGDVASLLMDSGFVVKARHIRVDDLKCFSGASTAVSKTRSNVQKKEVIIAGIPKQIMPSTNIGSSCCRDGSSISNQLMARSYRSSSPSFGYIGFKDISVTSRHGVSLRNTRADQSTKLFVNPMILRKGWRFTTMIKKILL</sequence>
<dbReference type="AlphaFoldDB" id="A0AAV2EDW4"/>
<gene>
    <name evidence="2" type="ORF">LTRI10_LOCUS25398</name>
</gene>
<proteinExistence type="predicted"/>
<protein>
    <submittedName>
        <fullName evidence="2">Uncharacterized protein</fullName>
    </submittedName>
</protein>
<organism evidence="2 3">
    <name type="scientific">Linum trigynum</name>
    <dbReference type="NCBI Taxonomy" id="586398"/>
    <lineage>
        <taxon>Eukaryota</taxon>
        <taxon>Viridiplantae</taxon>
        <taxon>Streptophyta</taxon>
        <taxon>Embryophyta</taxon>
        <taxon>Tracheophyta</taxon>
        <taxon>Spermatophyta</taxon>
        <taxon>Magnoliopsida</taxon>
        <taxon>eudicotyledons</taxon>
        <taxon>Gunneridae</taxon>
        <taxon>Pentapetalae</taxon>
        <taxon>rosids</taxon>
        <taxon>fabids</taxon>
        <taxon>Malpighiales</taxon>
        <taxon>Linaceae</taxon>
        <taxon>Linum</taxon>
    </lineage>
</organism>
<name>A0AAV2EDW4_9ROSI</name>
<evidence type="ECO:0000256" key="1">
    <source>
        <dbReference type="SAM" id="MobiDB-lite"/>
    </source>
</evidence>
<keyword evidence="3" id="KW-1185">Reference proteome</keyword>
<accession>A0AAV2EDW4</accession>
<evidence type="ECO:0000313" key="2">
    <source>
        <dbReference type="EMBL" id="CAL1384171.1"/>
    </source>
</evidence>
<evidence type="ECO:0000313" key="3">
    <source>
        <dbReference type="Proteomes" id="UP001497516"/>
    </source>
</evidence>
<dbReference type="EMBL" id="OZ034817">
    <property type="protein sequence ID" value="CAL1384171.1"/>
    <property type="molecule type" value="Genomic_DNA"/>
</dbReference>
<dbReference type="Proteomes" id="UP001497516">
    <property type="component" value="Chromosome 4"/>
</dbReference>